<sequence>MSAAQILVPLLGLFVFLVFSGVADGRSHKIGVTYDGRSLIINGNRELLFSGSVHYPRMPPEMWWDIINKAKDGGLNVIQTYVFWSLHEPVQGQYNFEGNCNLTKFIKTIGDNGMYATLRVGPFIEAEWNYGGLPFWLRDIPNITFRSDNLPFKYHMKKFTKKIIQMMKDEKLFASQGGPIILSQIENEYAETEITYKELGTRYVQWAGTMAVGLHTGVPWIMCNQKDAPDPMINTCNGRNCGDTFSGPNKPNKPVLWTENWTSQFGIYGDPPSHRRAEDIAYSIARFFSKNGTLANYYMYYGGTNFGRSGSSFVTTRYYDEAPIDEYGLLREPKWGHLRDLHSALKKCEKALLWGTPSVENLGEYMEAHIYEDIKSKTCAAFLSNNNSRIPAIVNFRGAKYYLPQHSISILADCKTVTYNTQTIVSQHSSRNYQKSEIGNKDLNWEMSHEHIPTLDNSSIKSVNPLEHWSVTKETTDYLWYTTRIELDRAALPFRKNLLPVIQISSLGHLLHAFVNGEYIGSGHGTNIKKSFVFEKPIILKPGTNHISLLGATVGLPDHGIYLERRYAGVRTVAIEGLNIGTIDVSDNGWGNKIGLDGEKLEVFAQSGSHRVNWTKPAGKGGPLTWYKAYFDCPEGNEPLAINLATMSKGMVWINGKSIGRYWVSYLTPLGKPSQEVYHIPRAFLNPTDNLLVIFEEIEGYIDGVQILTVNRNTICSYITENYLDNVHTAADDAKRSATLSCPDSKRILDVEFASYGSPFGTCGNYFLGNCSSPVSKKFVEKQCLGKSRCDVPFDKKIFDRDGDLCPNIPKYLAIQAVCGEKKQ</sequence>
<keyword evidence="2" id="KW-1185">Reference proteome</keyword>
<name>A0ACC0YUU1_9ROSI</name>
<comment type="caution">
    <text evidence="1">The sequence shown here is derived from an EMBL/GenBank/DDBJ whole genome shotgun (WGS) entry which is preliminary data.</text>
</comment>
<reference evidence="2" key="1">
    <citation type="journal article" date="2023" name="G3 (Bethesda)">
        <title>Genome assembly and association tests identify interacting loci associated with vigor, precocity, and sex in interspecific pistachio rootstocks.</title>
        <authorList>
            <person name="Palmer W."/>
            <person name="Jacygrad E."/>
            <person name="Sagayaradj S."/>
            <person name="Cavanaugh K."/>
            <person name="Han R."/>
            <person name="Bertier L."/>
            <person name="Beede B."/>
            <person name="Kafkas S."/>
            <person name="Golino D."/>
            <person name="Preece J."/>
            <person name="Michelmore R."/>
        </authorList>
    </citation>
    <scope>NUCLEOTIDE SEQUENCE [LARGE SCALE GENOMIC DNA]</scope>
</reference>
<dbReference type="EMBL" id="CM047740">
    <property type="protein sequence ID" value="KAJ0041283.1"/>
    <property type="molecule type" value="Genomic_DNA"/>
</dbReference>
<organism evidence="1 2">
    <name type="scientific">Pistacia integerrima</name>
    <dbReference type="NCBI Taxonomy" id="434235"/>
    <lineage>
        <taxon>Eukaryota</taxon>
        <taxon>Viridiplantae</taxon>
        <taxon>Streptophyta</taxon>
        <taxon>Embryophyta</taxon>
        <taxon>Tracheophyta</taxon>
        <taxon>Spermatophyta</taxon>
        <taxon>Magnoliopsida</taxon>
        <taxon>eudicotyledons</taxon>
        <taxon>Gunneridae</taxon>
        <taxon>Pentapetalae</taxon>
        <taxon>rosids</taxon>
        <taxon>malvids</taxon>
        <taxon>Sapindales</taxon>
        <taxon>Anacardiaceae</taxon>
        <taxon>Pistacia</taxon>
    </lineage>
</organism>
<gene>
    <name evidence="1" type="ORF">Pint_28526</name>
</gene>
<protein>
    <submittedName>
        <fullName evidence="1">Uncharacterized protein</fullName>
    </submittedName>
</protein>
<accession>A0ACC0YUU1</accession>
<dbReference type="Proteomes" id="UP001163603">
    <property type="component" value="Chromosome 5"/>
</dbReference>
<evidence type="ECO:0000313" key="1">
    <source>
        <dbReference type="EMBL" id="KAJ0041283.1"/>
    </source>
</evidence>
<proteinExistence type="predicted"/>
<evidence type="ECO:0000313" key="2">
    <source>
        <dbReference type="Proteomes" id="UP001163603"/>
    </source>
</evidence>